<evidence type="ECO:0000256" key="6">
    <source>
        <dbReference type="SAM" id="MobiDB-lite"/>
    </source>
</evidence>
<dbReference type="Proteomes" id="UP000069632">
    <property type="component" value="Unassembled WGS sequence"/>
</dbReference>
<feature type="transmembrane region" description="Helical" evidence="7">
    <location>
        <begin position="405"/>
        <end position="432"/>
    </location>
</feature>
<feature type="compositionally biased region" description="Low complexity" evidence="6">
    <location>
        <begin position="154"/>
        <end position="175"/>
    </location>
</feature>
<protein>
    <submittedName>
        <fullName evidence="8">FTR1 family iron permease</fullName>
    </submittedName>
</protein>
<evidence type="ECO:0000256" key="7">
    <source>
        <dbReference type="SAM" id="Phobius"/>
    </source>
</evidence>
<dbReference type="RefSeq" id="WP_075540227.1">
    <property type="nucleotide sequence ID" value="NZ_CP053844.1"/>
</dbReference>
<keyword evidence="4 7" id="KW-1133">Transmembrane helix</keyword>
<feature type="transmembrane region" description="Helical" evidence="7">
    <location>
        <begin position="554"/>
        <end position="576"/>
    </location>
</feature>
<dbReference type="GO" id="GO:0015093">
    <property type="term" value="F:ferrous iron transmembrane transporter activity"/>
    <property type="evidence" value="ECO:0007669"/>
    <property type="project" value="TreeGrafter"/>
</dbReference>
<evidence type="ECO:0000256" key="3">
    <source>
        <dbReference type="ARBA" id="ARBA00022692"/>
    </source>
</evidence>
<evidence type="ECO:0000256" key="4">
    <source>
        <dbReference type="ARBA" id="ARBA00022989"/>
    </source>
</evidence>
<evidence type="ECO:0000313" key="8">
    <source>
        <dbReference type="EMBL" id="CZE47844.1"/>
    </source>
</evidence>
<gene>
    <name evidence="8" type="primary">efeU</name>
    <name evidence="8" type="ORF">ERS672216_01095</name>
</gene>
<evidence type="ECO:0000313" key="9">
    <source>
        <dbReference type="Proteomes" id="UP000069632"/>
    </source>
</evidence>
<comment type="similarity">
    <text evidence="2">Belongs to the oxidase-dependent Fe transporter (OFeT) (TC 9.A.10.1) family.</text>
</comment>
<dbReference type="EMBL" id="FIZP01000004">
    <property type="protein sequence ID" value="CZE47844.1"/>
    <property type="molecule type" value="Genomic_DNA"/>
</dbReference>
<dbReference type="AlphaFoldDB" id="A0A128EG36"/>
<evidence type="ECO:0000256" key="2">
    <source>
        <dbReference type="ARBA" id="ARBA00008333"/>
    </source>
</evidence>
<feature type="region of interest" description="Disordered" evidence="6">
    <location>
        <begin position="129"/>
        <end position="175"/>
    </location>
</feature>
<feature type="transmembrane region" description="Helical" evidence="7">
    <location>
        <begin position="444"/>
        <end position="465"/>
    </location>
</feature>
<feature type="transmembrane region" description="Helical" evidence="7">
    <location>
        <begin position="640"/>
        <end position="657"/>
    </location>
</feature>
<dbReference type="Pfam" id="PF03239">
    <property type="entry name" value="FTR1"/>
    <property type="match status" value="1"/>
</dbReference>
<evidence type="ECO:0000256" key="5">
    <source>
        <dbReference type="ARBA" id="ARBA00023136"/>
    </source>
</evidence>
<keyword evidence="9" id="KW-1185">Reference proteome</keyword>
<sequence length="664" mass="73762">MKNIYKIALLFLFPILLFAKTDYALEAKNIEDTFVKVIEVYKAGDIQKAKELTQTAYFSHFENLEGGIRINLSAKKSYSMEAQFGQIRKAIVAKAPVEEIEAKIANLTKEIDEVLPIIEAGTRLVGEYSDSSSNTLAKQTDATKTSNLANQNAQPSKQSQPTQTSQNENENQNANQTAQNPWNAVYSDILAKLQVVKDDFKNKKFDDLKLNLNNEIKFNLYRNTQLEIAIRKYISQNFDQQIQQIMGSLISNSPTFTQDKFDLYMKDLDDLLKTAVAKLPSESYALAPKVEIKEEKSVDFAPVVKNIATKLALSLEKYKNGEVNDAISDSQDIYFDEYEASGMENKVGAIDINLKTSTEASFSKIVALMKSGADATRVKEAQDELISKLNASLEKTSGSNSPLALFLYSLTIILREGFEALIIVAAVVAYLVKTGNQNRLSIVYSSLSTAVVLSFVVAYLANLMFENAGQSREVIEGATMLVAVLLLFYVGFWLLSNAGAKKWNTYIKGHIASSLSSGSSKALWWTVFLAVFREGAETVLFYQALIFDAKTPSLLFMVAAGFVVGLVLLIIVYFVFKFSAVKIPIRPFFLITSTIIFYMSIVFTGKGVMELVEGKVFIPTHINGALTIEWLGVYPYYESLVPQLILLAILVIGIFIMKAKAKIS</sequence>
<keyword evidence="5 7" id="KW-0472">Membrane</keyword>
<evidence type="ECO:0000256" key="1">
    <source>
        <dbReference type="ARBA" id="ARBA00004141"/>
    </source>
</evidence>
<organism evidence="8 9">
    <name type="scientific">Campylobacter geochelonis</name>
    <dbReference type="NCBI Taxonomy" id="1780362"/>
    <lineage>
        <taxon>Bacteria</taxon>
        <taxon>Pseudomonadati</taxon>
        <taxon>Campylobacterota</taxon>
        <taxon>Epsilonproteobacteria</taxon>
        <taxon>Campylobacterales</taxon>
        <taxon>Campylobacteraceae</taxon>
        <taxon>Campylobacter</taxon>
    </lineage>
</organism>
<dbReference type="OrthoDB" id="9765171at2"/>
<reference evidence="8 9" key="1">
    <citation type="submission" date="2016-02" db="EMBL/GenBank/DDBJ databases">
        <authorList>
            <consortium name="Pathogen Informatics"/>
        </authorList>
    </citation>
    <scope>NUCLEOTIDE SEQUENCE [LARGE SCALE GENOMIC DNA]</scope>
    <source>
        <strain evidence="8 9">RC20</strain>
    </source>
</reference>
<dbReference type="InterPro" id="IPR004923">
    <property type="entry name" value="FTR1/Fip1/EfeU"/>
</dbReference>
<feature type="compositionally biased region" description="Polar residues" evidence="6">
    <location>
        <begin position="129"/>
        <end position="153"/>
    </location>
</feature>
<name>A0A128EG36_9BACT</name>
<proteinExistence type="inferred from homology"/>
<keyword evidence="3 7" id="KW-0812">Transmembrane</keyword>
<accession>A0A128EG36</accession>
<comment type="subcellular location">
    <subcellularLocation>
        <location evidence="1">Membrane</location>
        <topology evidence="1">Multi-pass membrane protein</topology>
    </subcellularLocation>
</comment>
<dbReference type="PANTHER" id="PTHR31632">
    <property type="entry name" value="IRON TRANSPORTER FTH1"/>
    <property type="match status" value="1"/>
</dbReference>
<feature type="transmembrane region" description="Helical" evidence="7">
    <location>
        <begin position="588"/>
        <end position="609"/>
    </location>
</feature>
<dbReference type="GO" id="GO:0033573">
    <property type="term" value="C:high-affinity iron permease complex"/>
    <property type="evidence" value="ECO:0007669"/>
    <property type="project" value="InterPro"/>
</dbReference>
<dbReference type="PANTHER" id="PTHR31632:SF2">
    <property type="entry name" value="PLASMA MEMBRANE IRON PERMEASE"/>
    <property type="match status" value="1"/>
</dbReference>
<feature type="transmembrane region" description="Helical" evidence="7">
    <location>
        <begin position="477"/>
        <end position="495"/>
    </location>
</feature>